<dbReference type="GO" id="GO:0008233">
    <property type="term" value="F:peptidase activity"/>
    <property type="evidence" value="ECO:0007669"/>
    <property type="project" value="UniProtKB-KW"/>
</dbReference>
<accession>A0ABW5RG94</accession>
<name>A0ABW5RG94_9MICO</name>
<gene>
    <name evidence="6" type="ORF">ACFSUQ_01370</name>
</gene>
<dbReference type="PROSITE" id="PS50106">
    <property type="entry name" value="PDZ"/>
    <property type="match status" value="1"/>
</dbReference>
<proteinExistence type="inferred from homology"/>
<keyword evidence="2 6" id="KW-0645">Protease</keyword>
<dbReference type="EC" id="3.4.21.-" evidence="6"/>
<dbReference type="InterPro" id="IPR043504">
    <property type="entry name" value="Peptidase_S1_PA_chymotrypsin"/>
</dbReference>
<dbReference type="Gene3D" id="2.40.10.10">
    <property type="entry name" value="Trypsin-like serine proteases"/>
    <property type="match status" value="2"/>
</dbReference>
<comment type="caution">
    <text evidence="6">The sequence shown here is derived from an EMBL/GenBank/DDBJ whole genome shotgun (WGS) entry which is preliminary data.</text>
</comment>
<protein>
    <submittedName>
        <fullName evidence="6">S1C family serine protease</fullName>
        <ecNumber evidence="6">3.4.21.-</ecNumber>
    </submittedName>
</protein>
<dbReference type="PANTHER" id="PTHR43343">
    <property type="entry name" value="PEPTIDASE S12"/>
    <property type="match status" value="1"/>
</dbReference>
<organism evidence="6 7">
    <name type="scientific">Gulosibacter bifidus</name>
    <dbReference type="NCBI Taxonomy" id="272239"/>
    <lineage>
        <taxon>Bacteria</taxon>
        <taxon>Bacillati</taxon>
        <taxon>Actinomycetota</taxon>
        <taxon>Actinomycetes</taxon>
        <taxon>Micrococcales</taxon>
        <taxon>Microbacteriaceae</taxon>
        <taxon>Gulosibacter</taxon>
    </lineage>
</organism>
<feature type="compositionally biased region" description="Pro residues" evidence="4">
    <location>
        <begin position="8"/>
        <end position="18"/>
    </location>
</feature>
<dbReference type="Pfam" id="PF13180">
    <property type="entry name" value="PDZ_2"/>
    <property type="match status" value="1"/>
</dbReference>
<dbReference type="CDD" id="cd06779">
    <property type="entry name" value="cpPDZ_Deg_HtrA-like"/>
    <property type="match status" value="1"/>
</dbReference>
<feature type="region of interest" description="Disordered" evidence="4">
    <location>
        <begin position="114"/>
        <end position="136"/>
    </location>
</feature>
<dbReference type="EMBL" id="JBHUNF010000001">
    <property type="protein sequence ID" value="MFD2673958.1"/>
    <property type="molecule type" value="Genomic_DNA"/>
</dbReference>
<evidence type="ECO:0000256" key="1">
    <source>
        <dbReference type="ARBA" id="ARBA00010541"/>
    </source>
</evidence>
<feature type="compositionally biased region" description="Low complexity" evidence="4">
    <location>
        <begin position="31"/>
        <end position="46"/>
    </location>
</feature>
<dbReference type="SUPFAM" id="SSF50494">
    <property type="entry name" value="Trypsin-like serine proteases"/>
    <property type="match status" value="1"/>
</dbReference>
<feature type="compositionally biased region" description="Low complexity" evidence="4">
    <location>
        <begin position="114"/>
        <end position="131"/>
    </location>
</feature>
<dbReference type="InterPro" id="IPR001478">
    <property type="entry name" value="PDZ"/>
</dbReference>
<feature type="domain" description="PDZ" evidence="5">
    <location>
        <begin position="389"/>
        <end position="479"/>
    </location>
</feature>
<dbReference type="PANTHER" id="PTHR43343:SF3">
    <property type="entry name" value="PROTEASE DO-LIKE 8, CHLOROPLASTIC"/>
    <property type="match status" value="1"/>
</dbReference>
<dbReference type="InterPro" id="IPR009003">
    <property type="entry name" value="Peptidase_S1_PA"/>
</dbReference>
<dbReference type="SMART" id="SM00228">
    <property type="entry name" value="PDZ"/>
    <property type="match status" value="1"/>
</dbReference>
<dbReference type="InterPro" id="IPR001940">
    <property type="entry name" value="Peptidase_S1C"/>
</dbReference>
<evidence type="ECO:0000259" key="5">
    <source>
        <dbReference type="PROSITE" id="PS50106"/>
    </source>
</evidence>
<keyword evidence="7" id="KW-1185">Reference proteome</keyword>
<dbReference type="Gene3D" id="2.30.42.10">
    <property type="match status" value="1"/>
</dbReference>
<reference evidence="7" key="1">
    <citation type="journal article" date="2019" name="Int. J. Syst. Evol. Microbiol.">
        <title>The Global Catalogue of Microorganisms (GCM) 10K type strain sequencing project: providing services to taxonomists for standard genome sequencing and annotation.</title>
        <authorList>
            <consortium name="The Broad Institute Genomics Platform"/>
            <consortium name="The Broad Institute Genome Sequencing Center for Infectious Disease"/>
            <person name="Wu L."/>
            <person name="Ma J."/>
        </authorList>
    </citation>
    <scope>NUCLEOTIDE SEQUENCE [LARGE SCALE GENOMIC DNA]</scope>
    <source>
        <strain evidence="7">TISTR 1511</strain>
    </source>
</reference>
<dbReference type="RefSeq" id="WP_245610487.1">
    <property type="nucleotide sequence ID" value="NZ_JBHUNF010000001.1"/>
</dbReference>
<evidence type="ECO:0000313" key="6">
    <source>
        <dbReference type="EMBL" id="MFD2673958.1"/>
    </source>
</evidence>
<evidence type="ECO:0000256" key="2">
    <source>
        <dbReference type="ARBA" id="ARBA00022670"/>
    </source>
</evidence>
<evidence type="ECO:0000313" key="7">
    <source>
        <dbReference type="Proteomes" id="UP001597453"/>
    </source>
</evidence>
<dbReference type="GO" id="GO:0006508">
    <property type="term" value="P:proteolysis"/>
    <property type="evidence" value="ECO:0007669"/>
    <property type="project" value="UniProtKB-KW"/>
</dbReference>
<feature type="region of interest" description="Disordered" evidence="4">
    <location>
        <begin position="1"/>
        <end position="52"/>
    </location>
</feature>
<dbReference type="InterPro" id="IPR036034">
    <property type="entry name" value="PDZ_sf"/>
</dbReference>
<dbReference type="PRINTS" id="PR00834">
    <property type="entry name" value="PROTEASES2C"/>
</dbReference>
<dbReference type="Proteomes" id="UP001597453">
    <property type="component" value="Unassembled WGS sequence"/>
</dbReference>
<dbReference type="InterPro" id="IPR051201">
    <property type="entry name" value="Chloro_Bact_Ser_Proteases"/>
</dbReference>
<evidence type="ECO:0000256" key="3">
    <source>
        <dbReference type="ARBA" id="ARBA00022801"/>
    </source>
</evidence>
<dbReference type="Pfam" id="PF13365">
    <property type="entry name" value="Trypsin_2"/>
    <property type="match status" value="1"/>
</dbReference>
<comment type="similarity">
    <text evidence="1">Belongs to the peptidase S1C family.</text>
</comment>
<keyword evidence="3 6" id="KW-0378">Hydrolase</keyword>
<dbReference type="SUPFAM" id="SSF50156">
    <property type="entry name" value="PDZ domain-like"/>
    <property type="match status" value="1"/>
</dbReference>
<evidence type="ECO:0000256" key="4">
    <source>
        <dbReference type="SAM" id="MobiDB-lite"/>
    </source>
</evidence>
<sequence length="495" mass="50597">MTNQFDLPPLPPLPPQSPDLPAGTDPIRQTAPYGSSHAAAGSSRASMPMSSKYGVPTPANATERIAPLSTPAAPLHPPQLPMYADVRMQSPVMYRRGRGSTRAPREQFAARVRPNAATAPGTFGPATTRPAQSGLRQSNTPWGAIIATAAITALVVSAANAMLDRAFAPAPAQASAPAAPAEVISQQDWTVAAASAGESVVSIKLRDGKQSSQGSGVVWDTDGHIVTNHHVIELATATDATEITVLVNNQSFTAELVGSDPATDLAVLKVNGLPDQVVPIPQGDSEKVQIGENVMAIGSPLGLHDSFTTGIVSALDRPVTTGKTEGNSVVTNAIQTSAPLNPGNSGGALVNHRGELIGINSSIATVGGAKSGSIGIGFAIPQKLVTQVANELIKDGKVAHAWLGISTVDGAAADGSGTRVGAEVRSIEPTGPSSGVGIQPGDVIIRVGDTEISGASQLVGEVRTYLAGDEVTVEYLRDGKTHTVDVTLGESPTLN</sequence>